<keyword evidence="10" id="KW-0464">Manganese</keyword>
<feature type="domain" description="Sulfatase N-terminal" evidence="13">
    <location>
        <begin position="253"/>
        <end position="536"/>
    </location>
</feature>
<feature type="active site" evidence="9">
    <location>
        <position position="302"/>
    </location>
</feature>
<dbReference type="InterPro" id="IPR050448">
    <property type="entry name" value="OpgB/LTA_synthase_biosynth"/>
</dbReference>
<evidence type="ECO:0000256" key="12">
    <source>
        <dbReference type="SAM" id="Phobius"/>
    </source>
</evidence>
<proteinExistence type="inferred from homology"/>
<reference evidence="15" key="1">
    <citation type="submission" date="2016-10" db="EMBL/GenBank/DDBJ databases">
        <authorList>
            <person name="Varghese N."/>
            <person name="Submissions S."/>
        </authorList>
    </citation>
    <scope>NUCLEOTIDE SEQUENCE [LARGE SCALE GENOMIC DNA]</scope>
    <source>
        <strain evidence="15">OK042</strain>
    </source>
</reference>
<evidence type="ECO:0000256" key="4">
    <source>
        <dbReference type="ARBA" id="ARBA00022475"/>
    </source>
</evidence>
<keyword evidence="4 8" id="KW-1003">Cell membrane</keyword>
<dbReference type="Gene3D" id="3.40.720.10">
    <property type="entry name" value="Alkaline Phosphatase, subunit A"/>
    <property type="match status" value="1"/>
</dbReference>
<feature type="binding site" evidence="11">
    <location>
        <position position="476"/>
    </location>
    <ligand>
        <name>Mn(2+)</name>
        <dbReference type="ChEBI" id="CHEBI:29035"/>
    </ligand>
</feature>
<dbReference type="AlphaFoldDB" id="A0A1I4D8W6"/>
<dbReference type="GO" id="GO:0016740">
    <property type="term" value="F:transferase activity"/>
    <property type="evidence" value="ECO:0007669"/>
    <property type="project" value="UniProtKB-KW"/>
</dbReference>
<name>A0A1I4D8W6_9BACL</name>
<dbReference type="PIRSF" id="PIRSF005091">
    <property type="entry name" value="Mmb_sulf_HI1246"/>
    <property type="match status" value="1"/>
</dbReference>
<evidence type="ECO:0000313" key="14">
    <source>
        <dbReference type="EMBL" id="SFK90214.1"/>
    </source>
</evidence>
<feature type="transmembrane region" description="Helical" evidence="12">
    <location>
        <begin position="125"/>
        <end position="145"/>
    </location>
</feature>
<keyword evidence="14" id="KW-0808">Transferase</keyword>
<feature type="transmembrane region" description="Helical" evidence="12">
    <location>
        <begin position="7"/>
        <end position="27"/>
    </location>
</feature>
<keyword evidence="6 12" id="KW-1133">Transmembrane helix</keyword>
<sequence>MNGKRSAFVLFFVLAWMKCVLFYGFLLDESHDTSRFFLSFVMILWRFPFYIGFLGLFLCLLFLFRGRAKAWIGWGLLAILSAIVVSDLWYFRGFETLPSLHVLQQSGNLQDLGGSIRSMARPWDLLLIFDVMIIPIHLWMCPTWFQEEVRSWRAFSCWLIVCLFCTSAIPALKAYTPLRDSWALYSTIDSEGTAYNLSPIGYHILDAIETAKEGETLALDASEKEKIKDWYAQKESNLEEASREPFGQFRGYNLLLLQVESLEAFVWGRSVEGQAITPTLNEMKQHSYWFSRFYEQVGEGTTSDAEFTANTGVYPLRKSSVFVRFPMHRYPSLPKWFEESGYSSISMHPDKGAYWNWKTAHQSLGYDTRIDSLDIGEAERIGMGISDQAFLQEVSQTLAKQPQPFVSFAVTLSSHAPFDLDEKYRSMRLPAQLDQHRMGGYFQSIHYVDAQIGKLLASLRENNLLDRTVVVVYGDHEGIHKYYDDEVATTPLSGNWWKENHKRVPFLIYHPSLSEKEISIHGGQVDILPTLAHLFGLPASPLSQATLGRNLFTTADDFAVLRKGDVVGNLPNERATWAKQGPLYADRLIRSNMLLP</sequence>
<protein>
    <submittedName>
        <fullName evidence="14">Phosphoglycerol transferase MdoB</fullName>
    </submittedName>
</protein>
<comment type="subcellular location">
    <subcellularLocation>
        <location evidence="1">Cell membrane</location>
        <topology evidence="1">Multi-pass membrane protein</topology>
    </subcellularLocation>
</comment>
<feature type="transmembrane region" description="Helical" evidence="12">
    <location>
        <begin position="152"/>
        <end position="172"/>
    </location>
</feature>
<gene>
    <name evidence="14" type="ORF">SAMN05518846_12347</name>
</gene>
<dbReference type="InterPro" id="IPR017850">
    <property type="entry name" value="Alkaline_phosphatase_core_sf"/>
</dbReference>
<evidence type="ECO:0000256" key="1">
    <source>
        <dbReference type="ARBA" id="ARBA00004651"/>
    </source>
</evidence>
<dbReference type="SUPFAM" id="SSF53649">
    <property type="entry name" value="Alkaline phosphatase-like"/>
    <property type="match status" value="1"/>
</dbReference>
<dbReference type="PANTHER" id="PTHR47371:SF3">
    <property type="entry name" value="PHOSPHOGLYCEROL TRANSFERASE I"/>
    <property type="match status" value="1"/>
</dbReference>
<dbReference type="PANTHER" id="PTHR47371">
    <property type="entry name" value="LIPOTEICHOIC ACID SYNTHASE"/>
    <property type="match status" value="1"/>
</dbReference>
<comment type="pathway">
    <text evidence="2">Cell wall biogenesis; lipoteichoic acid biosynthesis.</text>
</comment>
<dbReference type="Proteomes" id="UP000198915">
    <property type="component" value="Unassembled WGS sequence"/>
</dbReference>
<dbReference type="GO" id="GO:0005886">
    <property type="term" value="C:plasma membrane"/>
    <property type="evidence" value="ECO:0007669"/>
    <property type="project" value="UniProtKB-SubCell"/>
</dbReference>
<evidence type="ECO:0000259" key="13">
    <source>
        <dbReference type="Pfam" id="PF00884"/>
    </source>
</evidence>
<dbReference type="RefSeq" id="WP_175530608.1">
    <property type="nucleotide sequence ID" value="NZ_FORT01000023.1"/>
</dbReference>
<dbReference type="STRING" id="1884381.SAMN05518846_12347"/>
<evidence type="ECO:0000256" key="2">
    <source>
        <dbReference type="ARBA" id="ARBA00004936"/>
    </source>
</evidence>
<evidence type="ECO:0000313" key="15">
    <source>
        <dbReference type="Proteomes" id="UP000198915"/>
    </source>
</evidence>
<feature type="transmembrane region" description="Helical" evidence="12">
    <location>
        <begin position="71"/>
        <end position="91"/>
    </location>
</feature>
<dbReference type="CDD" id="cd16015">
    <property type="entry name" value="LTA_synthase"/>
    <property type="match status" value="1"/>
</dbReference>
<dbReference type="InterPro" id="IPR012160">
    <property type="entry name" value="LtaS-like"/>
</dbReference>
<dbReference type="EMBL" id="FORT01000023">
    <property type="protein sequence ID" value="SFK90214.1"/>
    <property type="molecule type" value="Genomic_DNA"/>
</dbReference>
<evidence type="ECO:0000256" key="10">
    <source>
        <dbReference type="PIRSR" id="PIRSR005091-2"/>
    </source>
</evidence>
<feature type="binding site" evidence="11">
    <location>
        <position position="260"/>
    </location>
    <ligand>
        <name>Mn(2+)</name>
        <dbReference type="ChEBI" id="CHEBI:29035"/>
    </ligand>
</feature>
<feature type="transmembrane region" description="Helical" evidence="12">
    <location>
        <begin position="47"/>
        <end position="64"/>
    </location>
</feature>
<feature type="binding site" evidence="10">
    <location>
        <position position="415"/>
    </location>
    <ligand>
        <name>substrate</name>
    </ligand>
</feature>
<evidence type="ECO:0000256" key="11">
    <source>
        <dbReference type="PIRSR" id="PIRSR005091-3"/>
    </source>
</evidence>
<evidence type="ECO:0000256" key="6">
    <source>
        <dbReference type="ARBA" id="ARBA00022989"/>
    </source>
</evidence>
<keyword evidence="10" id="KW-0479">Metal-binding</keyword>
<dbReference type="InterPro" id="IPR000917">
    <property type="entry name" value="Sulfatase_N"/>
</dbReference>
<dbReference type="Pfam" id="PF00884">
    <property type="entry name" value="Sulfatase"/>
    <property type="match status" value="1"/>
</dbReference>
<keyword evidence="7 8" id="KW-0472">Membrane</keyword>
<evidence type="ECO:0000256" key="8">
    <source>
        <dbReference type="PIRNR" id="PIRNR005091"/>
    </source>
</evidence>
<evidence type="ECO:0000256" key="5">
    <source>
        <dbReference type="ARBA" id="ARBA00022692"/>
    </source>
</evidence>
<keyword evidence="5 12" id="KW-0812">Transmembrane</keyword>
<evidence type="ECO:0000256" key="7">
    <source>
        <dbReference type="ARBA" id="ARBA00023136"/>
    </source>
</evidence>
<feature type="binding site" evidence="11">
    <location>
        <position position="302"/>
    </location>
    <ligand>
        <name>Mn(2+)</name>
        <dbReference type="ChEBI" id="CHEBI:29035"/>
    </ligand>
</feature>
<evidence type="ECO:0000256" key="3">
    <source>
        <dbReference type="ARBA" id="ARBA00009983"/>
    </source>
</evidence>
<keyword evidence="15" id="KW-1185">Reference proteome</keyword>
<dbReference type="Gene3D" id="3.30.1120.170">
    <property type="match status" value="1"/>
</dbReference>
<organism evidence="14 15">
    <name type="scientific">Brevibacillus centrosporus</name>
    <dbReference type="NCBI Taxonomy" id="54910"/>
    <lineage>
        <taxon>Bacteria</taxon>
        <taxon>Bacillati</taxon>
        <taxon>Bacillota</taxon>
        <taxon>Bacilli</taxon>
        <taxon>Bacillales</taxon>
        <taxon>Paenibacillaceae</taxon>
        <taxon>Brevibacillus</taxon>
    </lineage>
</organism>
<comment type="similarity">
    <text evidence="3 8">Belongs to the LTA synthase family.</text>
</comment>
<evidence type="ECO:0000256" key="9">
    <source>
        <dbReference type="PIRSR" id="PIRSR005091-1"/>
    </source>
</evidence>
<accession>A0A1I4D8W6</accession>
<dbReference type="GO" id="GO:0046872">
    <property type="term" value="F:metal ion binding"/>
    <property type="evidence" value="ECO:0007669"/>
    <property type="project" value="UniProtKB-KW"/>
</dbReference>
<feature type="binding site" evidence="11">
    <location>
        <position position="475"/>
    </location>
    <ligand>
        <name>Mn(2+)</name>
        <dbReference type="ChEBI" id="CHEBI:29035"/>
    </ligand>
</feature>